<keyword evidence="5" id="KW-0170">Cobalt</keyword>
<evidence type="ECO:0000256" key="2">
    <source>
        <dbReference type="ARBA" id="ARBA00022628"/>
    </source>
</evidence>
<protein>
    <submittedName>
        <fullName evidence="7">Methylmalonyl-CoA mutase C-terminal domain/subunit</fullName>
    </submittedName>
</protein>
<sequence length="162" mass="16793">MGVPAVVAALQGRKAIVAKLGMDAHWRGAIVVANALRDAGMDVVYLGHTLAADLVAAVEQEDPVLVGLSTLSGNHLAECDQVMTAFRAAGLDDVVVVAGGTIPPRDQVELVALGVDQVFGVGSPLAHIVEQVSALVTARQHLRVPAEAPEPHSARSVVLDYL</sequence>
<evidence type="ECO:0000313" key="8">
    <source>
        <dbReference type="Proteomes" id="UP000239494"/>
    </source>
</evidence>
<dbReference type="PROSITE" id="PS51332">
    <property type="entry name" value="B12_BINDING"/>
    <property type="match status" value="1"/>
</dbReference>
<evidence type="ECO:0000259" key="6">
    <source>
        <dbReference type="PROSITE" id="PS51332"/>
    </source>
</evidence>
<proteinExistence type="predicted"/>
<evidence type="ECO:0000256" key="4">
    <source>
        <dbReference type="ARBA" id="ARBA00023235"/>
    </source>
</evidence>
<comment type="cofactor">
    <cofactor evidence="1">
        <name>adenosylcob(III)alamin</name>
        <dbReference type="ChEBI" id="CHEBI:18408"/>
    </cofactor>
</comment>
<evidence type="ECO:0000256" key="5">
    <source>
        <dbReference type="ARBA" id="ARBA00023285"/>
    </source>
</evidence>
<name>A0A2T0THV4_9PSEU</name>
<dbReference type="AlphaFoldDB" id="A0A2T0THV4"/>
<keyword evidence="3" id="KW-0479">Metal-binding</keyword>
<evidence type="ECO:0000256" key="1">
    <source>
        <dbReference type="ARBA" id="ARBA00001922"/>
    </source>
</evidence>
<dbReference type="OrthoDB" id="9788468at2"/>
<dbReference type="InterPro" id="IPR006158">
    <property type="entry name" value="Cobalamin-bd"/>
</dbReference>
<evidence type="ECO:0000256" key="3">
    <source>
        <dbReference type="ARBA" id="ARBA00022723"/>
    </source>
</evidence>
<evidence type="ECO:0000313" key="7">
    <source>
        <dbReference type="EMBL" id="PRY45223.1"/>
    </source>
</evidence>
<dbReference type="PANTHER" id="PTHR48101:SF1">
    <property type="entry name" value="METHYLMALONYL-COA MUTASE, LARGE SUBUNIT"/>
    <property type="match status" value="1"/>
</dbReference>
<accession>A0A2T0THV4</accession>
<dbReference type="PANTHER" id="PTHR48101">
    <property type="entry name" value="METHYLMALONYL-COA MUTASE, MITOCHONDRIAL-RELATED"/>
    <property type="match status" value="1"/>
</dbReference>
<reference evidence="7 8" key="1">
    <citation type="submission" date="2018-03" db="EMBL/GenBank/DDBJ databases">
        <title>Genomic Encyclopedia of Archaeal and Bacterial Type Strains, Phase II (KMG-II): from individual species to whole genera.</title>
        <authorList>
            <person name="Goeker M."/>
        </authorList>
    </citation>
    <scope>NUCLEOTIDE SEQUENCE [LARGE SCALE GENOMIC DNA]</scope>
    <source>
        <strain evidence="7 8">DSM 44720</strain>
    </source>
</reference>
<dbReference type="InterPro" id="IPR006159">
    <property type="entry name" value="Acid_CoA_mut_C"/>
</dbReference>
<dbReference type="Proteomes" id="UP000239494">
    <property type="component" value="Unassembled WGS sequence"/>
</dbReference>
<dbReference type="NCBIfam" id="TIGR00640">
    <property type="entry name" value="acid_CoA_mut_C"/>
    <property type="match status" value="1"/>
</dbReference>
<dbReference type="GO" id="GO:0016853">
    <property type="term" value="F:isomerase activity"/>
    <property type="evidence" value="ECO:0007669"/>
    <property type="project" value="UniProtKB-KW"/>
</dbReference>
<dbReference type="InterPro" id="IPR036724">
    <property type="entry name" value="Cobalamin-bd_sf"/>
</dbReference>
<dbReference type="GO" id="GO:0031419">
    <property type="term" value="F:cobalamin binding"/>
    <property type="evidence" value="ECO:0007669"/>
    <property type="project" value="UniProtKB-KW"/>
</dbReference>
<dbReference type="Pfam" id="PF02310">
    <property type="entry name" value="B12-binding"/>
    <property type="match status" value="1"/>
</dbReference>
<gene>
    <name evidence="7" type="ORF">CLV43_102788</name>
</gene>
<dbReference type="GO" id="GO:0046872">
    <property type="term" value="F:metal ion binding"/>
    <property type="evidence" value="ECO:0007669"/>
    <property type="project" value="UniProtKB-KW"/>
</dbReference>
<comment type="caution">
    <text evidence="7">The sequence shown here is derived from an EMBL/GenBank/DDBJ whole genome shotgun (WGS) entry which is preliminary data.</text>
</comment>
<feature type="domain" description="B12-binding" evidence="6">
    <location>
        <begin position="12"/>
        <end position="146"/>
    </location>
</feature>
<dbReference type="SUPFAM" id="SSF52242">
    <property type="entry name" value="Cobalamin (vitamin B12)-binding domain"/>
    <property type="match status" value="1"/>
</dbReference>
<dbReference type="EMBL" id="PVTF01000002">
    <property type="protein sequence ID" value="PRY45223.1"/>
    <property type="molecule type" value="Genomic_DNA"/>
</dbReference>
<keyword evidence="4" id="KW-0413">Isomerase</keyword>
<keyword evidence="8" id="KW-1185">Reference proteome</keyword>
<keyword evidence="2" id="KW-0846">Cobalamin</keyword>
<organism evidence="7 8">
    <name type="scientific">Umezawaea tangerina</name>
    <dbReference type="NCBI Taxonomy" id="84725"/>
    <lineage>
        <taxon>Bacteria</taxon>
        <taxon>Bacillati</taxon>
        <taxon>Actinomycetota</taxon>
        <taxon>Actinomycetes</taxon>
        <taxon>Pseudonocardiales</taxon>
        <taxon>Pseudonocardiaceae</taxon>
        <taxon>Umezawaea</taxon>
    </lineage>
</organism>
<dbReference type="Gene3D" id="3.40.50.280">
    <property type="entry name" value="Cobalamin-binding domain"/>
    <property type="match status" value="1"/>
</dbReference>